<dbReference type="SUPFAM" id="SSF48239">
    <property type="entry name" value="Terpenoid cyclases/Protein prenyltransferases"/>
    <property type="match status" value="1"/>
</dbReference>
<comment type="caution">
    <text evidence="1">The sequence shown here is derived from an EMBL/GenBank/DDBJ whole genome shotgun (WGS) entry which is preliminary data.</text>
</comment>
<gene>
    <name evidence="1" type="ORF">ALPR1_09970</name>
</gene>
<dbReference type="EMBL" id="AAXU02000001">
    <property type="protein sequence ID" value="EAZ82533.1"/>
    <property type="molecule type" value="Genomic_DNA"/>
</dbReference>
<dbReference type="AlphaFoldDB" id="A3HRR5"/>
<dbReference type="eggNOG" id="COG1331">
    <property type="taxonomic scope" value="Bacteria"/>
</dbReference>
<evidence type="ECO:0000313" key="1">
    <source>
        <dbReference type="EMBL" id="EAZ82533.1"/>
    </source>
</evidence>
<dbReference type="STRING" id="388413.ALPR1_09970"/>
<organism evidence="1 2">
    <name type="scientific">Algoriphagus machipongonensis</name>
    <dbReference type="NCBI Taxonomy" id="388413"/>
    <lineage>
        <taxon>Bacteria</taxon>
        <taxon>Pseudomonadati</taxon>
        <taxon>Bacteroidota</taxon>
        <taxon>Cytophagia</taxon>
        <taxon>Cytophagales</taxon>
        <taxon>Cyclobacteriaceae</taxon>
        <taxon>Algoriphagus</taxon>
    </lineage>
</organism>
<reference evidence="1 2" key="1">
    <citation type="journal article" date="2011" name="J. Bacteriol.">
        <title>Complete genome sequence of Algoriphagus sp. PR1, bacterial prey of a colony-forming choanoflagellate.</title>
        <authorList>
            <person name="Alegado R.A."/>
            <person name="Ferriera S."/>
            <person name="Nusbaum C."/>
            <person name="Young S.K."/>
            <person name="Zeng Q."/>
            <person name="Imamovic A."/>
            <person name="Fairclough S.R."/>
            <person name="King N."/>
        </authorList>
    </citation>
    <scope>NUCLEOTIDE SEQUENCE [LARGE SCALE GENOMIC DNA]</scope>
    <source>
        <strain evidence="1 2">PR1</strain>
    </source>
</reference>
<proteinExistence type="predicted"/>
<accession>A3HRR5</accession>
<dbReference type="HOGENOM" id="CLU_057494_0_0_10"/>
<dbReference type="RefSeq" id="WP_008200215.1">
    <property type="nucleotide sequence ID" value="NZ_CM001023.1"/>
</dbReference>
<name>A3HRR5_9BACT</name>
<evidence type="ECO:0000313" key="2">
    <source>
        <dbReference type="Proteomes" id="UP000003919"/>
    </source>
</evidence>
<dbReference type="Proteomes" id="UP000003919">
    <property type="component" value="Unassembled WGS sequence"/>
</dbReference>
<dbReference type="InterPro" id="IPR008930">
    <property type="entry name" value="Terpenoid_cyclase/PrenylTrfase"/>
</dbReference>
<dbReference type="OrthoDB" id="9788790at2"/>
<keyword evidence="2" id="KW-1185">Reference proteome</keyword>
<protein>
    <submittedName>
        <fullName evidence="1">Uncharacterized protein</fullName>
    </submittedName>
</protein>
<sequence length="372" mass="43522">MDKIIDRIVTNLSVKDFRGIDPYDFASSKVNLPSQLISKLSFLNKISPINFRKALGIVDSYNSKSNALFLQALCIYDPIKFSTEIDYLINWLIENRSIEFEEYSVGFAFEMALSRYQSGPGKTSLIISLFTMFAFFEAYKNSGNKKLLDCIISFEELLSSKWLKFEDDYTLWFSYLPNQKDEVYNATAKVGRFYALYYKIFPSEDLKNKLLKILNYLVSVQNPDGSWGYSVKNPYVDNFHTVFMLESIYHMHEVVNTDKSNLMFESALADYITNCFIGPRPLHFHTMHYPKDIRSKLIDTEIRDIANAIILFSKIGQIDRAETILNWAVSNYYDSKDGYFYFFQNRIYKSKINYVRWQGWMSLAIAEFSKHK</sequence>